<accession>A0ABS8W888</accession>
<keyword evidence="2" id="KW-1185">Reference proteome</keyword>
<dbReference type="RefSeq" id="WP_233052228.1">
    <property type="nucleotide sequence ID" value="NZ_JAIMJA010000006.1"/>
</dbReference>
<name>A0ABS8W888_9GAMM</name>
<organism evidence="1 2">
    <name type="scientific">Motilimonas cestriensis</name>
    <dbReference type="NCBI Taxonomy" id="2742685"/>
    <lineage>
        <taxon>Bacteria</taxon>
        <taxon>Pseudomonadati</taxon>
        <taxon>Pseudomonadota</taxon>
        <taxon>Gammaproteobacteria</taxon>
        <taxon>Alteromonadales</taxon>
        <taxon>Alteromonadales genera incertae sedis</taxon>
        <taxon>Motilimonas</taxon>
    </lineage>
</organism>
<protein>
    <submittedName>
        <fullName evidence="1">Hydratase</fullName>
    </submittedName>
</protein>
<reference evidence="1 2" key="1">
    <citation type="journal article" date="2022" name="Environ. Microbiol. Rep.">
        <title>Eco-phylogenetic analyses reveal divergent evolution of vitamin B12 metabolism in the marine bacterial family 'Psychromonadaceae'.</title>
        <authorList>
            <person name="Jin X."/>
            <person name="Yang Y."/>
            <person name="Cao H."/>
            <person name="Gao B."/>
            <person name="Zhao Z."/>
        </authorList>
    </citation>
    <scope>NUCLEOTIDE SEQUENCE [LARGE SCALE GENOMIC DNA]</scope>
    <source>
        <strain evidence="1 2">MKS20</strain>
    </source>
</reference>
<proteinExistence type="predicted"/>
<evidence type="ECO:0000313" key="2">
    <source>
        <dbReference type="Proteomes" id="UP001201273"/>
    </source>
</evidence>
<dbReference type="InterPro" id="IPR036663">
    <property type="entry name" value="Fumarylacetoacetase_C_sf"/>
</dbReference>
<dbReference type="SUPFAM" id="SSF56529">
    <property type="entry name" value="FAH"/>
    <property type="match status" value="1"/>
</dbReference>
<dbReference type="Proteomes" id="UP001201273">
    <property type="component" value="Unassembled WGS sequence"/>
</dbReference>
<evidence type="ECO:0000313" key="1">
    <source>
        <dbReference type="EMBL" id="MCE2594700.1"/>
    </source>
</evidence>
<dbReference type="EMBL" id="JAIMJA010000006">
    <property type="protein sequence ID" value="MCE2594700.1"/>
    <property type="molecule type" value="Genomic_DNA"/>
</dbReference>
<dbReference type="Gene3D" id="3.90.850.10">
    <property type="entry name" value="Fumarylacetoacetase-like, C-terminal domain"/>
    <property type="match status" value="1"/>
</dbReference>
<sequence>MLNPDIEQAAQVLASRRFHQQVGPFLPQAQRPNNFNQAFAIQQACAKHYSQLASTAQIGWKCAQPNGDKTIIGALFESEIQHQTTICPLASTDGKALIEPELCFTLKSDLPPRAGAYSQTEIDDAIGSTRLALELIQSRYEAPKQGSFFDALADGLLNQGVWLGPEIKPATDVSYSEFELTIAVQGEPIQVLAGKHQDGHARAGLYWLVNFLSQRGIGLSKGQQVITGSYAGVISLPFDKIIHFQYGKLGEFQLEFRDIKIAHTN</sequence>
<dbReference type="InterPro" id="IPR050772">
    <property type="entry name" value="Hydratase-Decarb/MhpD_sf"/>
</dbReference>
<gene>
    <name evidence="1" type="ORF">K6Y31_07715</name>
</gene>
<dbReference type="PANTHER" id="PTHR30143:SF0">
    <property type="entry name" value="2-KETO-4-PENTENOATE HYDRATASE"/>
    <property type="match status" value="1"/>
</dbReference>
<comment type="caution">
    <text evidence="1">The sequence shown here is derived from an EMBL/GenBank/DDBJ whole genome shotgun (WGS) entry which is preliminary data.</text>
</comment>
<dbReference type="PANTHER" id="PTHR30143">
    <property type="entry name" value="ACID HYDRATASE"/>
    <property type="match status" value="1"/>
</dbReference>